<dbReference type="Proteomes" id="UP000038750">
    <property type="component" value="Unassembled WGS sequence"/>
</dbReference>
<sequence>MAGSDLIINGVSVAPRETLVIMFLVAQQGTINDKKLETQGTATLL</sequence>
<evidence type="ECO:0000313" key="1">
    <source>
        <dbReference type="EMBL" id="CNG03521.1"/>
    </source>
</evidence>
<protein>
    <submittedName>
        <fullName evidence="1">Uncharacterized protein</fullName>
    </submittedName>
</protein>
<accession>A0A0T9MES8</accession>
<gene>
    <name evidence="1" type="ORF">ERS008530_02770</name>
</gene>
<dbReference type="EMBL" id="CPZJ01000011">
    <property type="protein sequence ID" value="CNG03521.1"/>
    <property type="molecule type" value="Genomic_DNA"/>
</dbReference>
<organism evidence="1 2">
    <name type="scientific">Yersinia intermedia</name>
    <dbReference type="NCBI Taxonomy" id="631"/>
    <lineage>
        <taxon>Bacteria</taxon>
        <taxon>Pseudomonadati</taxon>
        <taxon>Pseudomonadota</taxon>
        <taxon>Gammaproteobacteria</taxon>
        <taxon>Enterobacterales</taxon>
        <taxon>Yersiniaceae</taxon>
        <taxon>Yersinia</taxon>
    </lineage>
</organism>
<proteinExistence type="predicted"/>
<reference evidence="1 2" key="1">
    <citation type="submission" date="2015-03" db="EMBL/GenBank/DDBJ databases">
        <authorList>
            <person name="Murphy D."/>
        </authorList>
    </citation>
    <scope>NUCLEOTIDE SEQUENCE [LARGE SCALE GENOMIC DNA]</scope>
    <source>
        <strain evidence="1 2">BR165/97</strain>
    </source>
</reference>
<dbReference type="KEGG" id="yin:CH53_2230"/>
<evidence type="ECO:0000313" key="2">
    <source>
        <dbReference type="Proteomes" id="UP000038750"/>
    </source>
</evidence>
<name>A0A0T9MES8_YERIN</name>
<dbReference type="AlphaFoldDB" id="A0A0T9MES8"/>